<dbReference type="PANTHER" id="PTHR47901:SF8">
    <property type="entry name" value="CASPASE-3"/>
    <property type="match status" value="1"/>
</dbReference>
<reference evidence="14" key="1">
    <citation type="submission" date="2015-12" db="EMBL/GenBank/DDBJ databases">
        <title>De novo transcriptome assembly of four potential Pierce s Disease insect vectors from Arizona vineyards.</title>
        <authorList>
            <person name="Tassone E.E."/>
        </authorList>
    </citation>
    <scope>NUCLEOTIDE SEQUENCE</scope>
</reference>
<dbReference type="Gene3D" id="1.10.533.10">
    <property type="entry name" value="Death Domain, Fas"/>
    <property type="match status" value="1"/>
</dbReference>
<evidence type="ECO:0000313" key="14">
    <source>
        <dbReference type="EMBL" id="JAS32960.1"/>
    </source>
</evidence>
<dbReference type="InterPro" id="IPR001315">
    <property type="entry name" value="CARD"/>
</dbReference>
<dbReference type="Pfam" id="PF00619">
    <property type="entry name" value="CARD"/>
    <property type="match status" value="1"/>
</dbReference>
<dbReference type="InterPro" id="IPR029030">
    <property type="entry name" value="Caspase-like_dom_sf"/>
</dbReference>
<dbReference type="InterPro" id="IPR016129">
    <property type="entry name" value="Caspase_his_AS"/>
</dbReference>
<dbReference type="InterPro" id="IPR011600">
    <property type="entry name" value="Pept_C14_caspase"/>
</dbReference>
<gene>
    <name evidence="12" type="ORF">g.15316</name>
    <name evidence="13" type="ORF">g.15317</name>
    <name evidence="14" type="ORF">g.15318</name>
</gene>
<dbReference type="GO" id="GO:0006508">
    <property type="term" value="P:proteolysis"/>
    <property type="evidence" value="ECO:0007669"/>
    <property type="project" value="UniProtKB-KW"/>
</dbReference>
<dbReference type="SUPFAM" id="SSF47986">
    <property type="entry name" value="DEATH domain"/>
    <property type="match status" value="1"/>
</dbReference>
<dbReference type="PRINTS" id="PR00376">
    <property type="entry name" value="IL1BCENZYME"/>
</dbReference>
<dbReference type="PROSITE" id="PS50208">
    <property type="entry name" value="CASPASE_P20"/>
    <property type="match status" value="1"/>
</dbReference>
<comment type="similarity">
    <text evidence="1 8">Belongs to the peptidase C14A family.</text>
</comment>
<dbReference type="EMBL" id="GEDC01021987">
    <property type="protein sequence ID" value="JAS15311.1"/>
    <property type="molecule type" value="Transcribed_RNA"/>
</dbReference>
<dbReference type="EMBL" id="GEDC01009282">
    <property type="protein sequence ID" value="JAS28016.1"/>
    <property type="molecule type" value="Transcribed_RNA"/>
</dbReference>
<accession>A0A1B6E4V5</accession>
<evidence type="ECO:0000256" key="1">
    <source>
        <dbReference type="ARBA" id="ARBA00010134"/>
    </source>
</evidence>
<organism evidence="14">
    <name type="scientific">Clastoptera arizonana</name>
    <name type="common">Arizona spittle bug</name>
    <dbReference type="NCBI Taxonomy" id="38151"/>
    <lineage>
        <taxon>Eukaryota</taxon>
        <taxon>Metazoa</taxon>
        <taxon>Ecdysozoa</taxon>
        <taxon>Arthropoda</taxon>
        <taxon>Hexapoda</taxon>
        <taxon>Insecta</taxon>
        <taxon>Pterygota</taxon>
        <taxon>Neoptera</taxon>
        <taxon>Paraneoptera</taxon>
        <taxon>Hemiptera</taxon>
        <taxon>Auchenorrhyncha</taxon>
        <taxon>Cercopoidea</taxon>
        <taxon>Clastopteridae</taxon>
        <taxon>Clastoptera</taxon>
    </lineage>
</organism>
<sequence>MNKEHKRKIDEMKIKCIQEVNFNSLMDQFKIRGIFNELMIKEIEAYQEKDNTDKIPFLLDYVKSRGPKAFDILVMSLKESGHQELALEFDYKFLRPSNEHCPEVDIINKSYVRRDDDLSKAYKMSSKPRGLALIINYKSYSNGDLREGSDKDVERLKSVLGELGYKILLEENLRLSDLRKTLKEFVKLKEHTLYDSCMLFIMTHGKREGLSGVSLESYVRDEKINSEEVHSYFYDEPNLAGKPKMIFYQACRGDYADYGVRCVSNNLQADGRCMNERGVADIAVVFPSAPGKVALRDSENGAWFIQTLCDVLIEEAWFKEFKELISEVDLRLKTRYDPIYGMQTICVSYLGFSKKLYFNPGIYSPD</sequence>
<dbReference type="PANTHER" id="PTHR47901">
    <property type="entry name" value="CASPASE RECRUITMENT DOMAIN-CONTAINING PROTEIN 18"/>
    <property type="match status" value="1"/>
</dbReference>
<dbReference type="GO" id="GO:0004197">
    <property type="term" value="F:cysteine-type endopeptidase activity"/>
    <property type="evidence" value="ECO:0007669"/>
    <property type="project" value="InterPro"/>
</dbReference>
<evidence type="ECO:0000259" key="9">
    <source>
        <dbReference type="PROSITE" id="PS50207"/>
    </source>
</evidence>
<evidence type="ECO:0000259" key="10">
    <source>
        <dbReference type="PROSITE" id="PS50208"/>
    </source>
</evidence>
<dbReference type="InterPro" id="IPR002138">
    <property type="entry name" value="Pept_C14_p10"/>
</dbReference>
<dbReference type="PIRSF" id="PIRSF038001">
    <property type="entry name" value="Caspase_ICE"/>
    <property type="match status" value="1"/>
</dbReference>
<evidence type="ECO:0000259" key="11">
    <source>
        <dbReference type="PROSITE" id="PS50209"/>
    </source>
</evidence>
<feature type="domain" description="Caspase family p20" evidence="10">
    <location>
        <begin position="128"/>
        <end position="255"/>
    </location>
</feature>
<evidence type="ECO:0000256" key="4">
    <source>
        <dbReference type="ARBA" id="ARBA00022801"/>
    </source>
</evidence>
<evidence type="ECO:0000256" key="3">
    <source>
        <dbReference type="ARBA" id="ARBA00022703"/>
    </source>
</evidence>
<evidence type="ECO:0000313" key="12">
    <source>
        <dbReference type="EMBL" id="JAS15311.1"/>
    </source>
</evidence>
<evidence type="ECO:0000256" key="7">
    <source>
        <dbReference type="PIRSR" id="PIRSR038001-1"/>
    </source>
</evidence>
<evidence type="ECO:0000256" key="5">
    <source>
        <dbReference type="ARBA" id="ARBA00022807"/>
    </source>
</evidence>
<evidence type="ECO:0000256" key="2">
    <source>
        <dbReference type="ARBA" id="ARBA00022670"/>
    </source>
</evidence>
<dbReference type="InterPro" id="IPR015917">
    <property type="entry name" value="Pept_C14A"/>
</dbReference>
<dbReference type="Gene3D" id="3.40.50.1460">
    <property type="match status" value="1"/>
</dbReference>
<feature type="active site" evidence="7">
    <location>
        <position position="251"/>
    </location>
</feature>
<keyword evidence="2" id="KW-0645">Protease</keyword>
<dbReference type="SUPFAM" id="SSF52129">
    <property type="entry name" value="Caspase-like"/>
    <property type="match status" value="1"/>
</dbReference>
<dbReference type="SMART" id="SM00115">
    <property type="entry name" value="CASc"/>
    <property type="match status" value="1"/>
</dbReference>
<keyword evidence="5" id="KW-0788">Thiol protease</keyword>
<dbReference type="InterPro" id="IPR001309">
    <property type="entry name" value="Pept_C14_p20"/>
</dbReference>
<feature type="domain" description="Caspase family p10" evidence="9">
    <location>
        <begin position="280"/>
        <end position="360"/>
    </location>
</feature>
<dbReference type="PROSITE" id="PS01121">
    <property type="entry name" value="CASPASE_HIS"/>
    <property type="match status" value="1"/>
</dbReference>
<name>A0A1B6E4V5_9HEMI</name>
<proteinExistence type="inferred from homology"/>
<evidence type="ECO:0000256" key="8">
    <source>
        <dbReference type="RuleBase" id="RU003971"/>
    </source>
</evidence>
<dbReference type="InterPro" id="IPR011029">
    <property type="entry name" value="DEATH-like_dom_sf"/>
</dbReference>
<dbReference type="PROSITE" id="PS50209">
    <property type="entry name" value="CARD"/>
    <property type="match status" value="1"/>
</dbReference>
<dbReference type="EMBL" id="GEDC01004338">
    <property type="protein sequence ID" value="JAS32960.1"/>
    <property type="molecule type" value="Transcribed_RNA"/>
</dbReference>
<dbReference type="Pfam" id="PF00656">
    <property type="entry name" value="Peptidase_C14"/>
    <property type="match status" value="1"/>
</dbReference>
<dbReference type="AlphaFoldDB" id="A0A1B6E4V5"/>
<feature type="active site" evidence="7">
    <location>
        <position position="204"/>
    </location>
</feature>
<dbReference type="GO" id="GO:0042981">
    <property type="term" value="P:regulation of apoptotic process"/>
    <property type="evidence" value="ECO:0007669"/>
    <property type="project" value="InterPro"/>
</dbReference>
<dbReference type="PROSITE" id="PS50207">
    <property type="entry name" value="CASPASE_P10"/>
    <property type="match status" value="1"/>
</dbReference>
<evidence type="ECO:0000313" key="13">
    <source>
        <dbReference type="EMBL" id="JAS28016.1"/>
    </source>
</evidence>
<keyword evidence="4" id="KW-0378">Hydrolase</keyword>
<dbReference type="GO" id="GO:0006915">
    <property type="term" value="P:apoptotic process"/>
    <property type="evidence" value="ECO:0007669"/>
    <property type="project" value="UniProtKB-KW"/>
</dbReference>
<keyword evidence="3" id="KW-0053">Apoptosis</keyword>
<feature type="domain" description="CARD" evidence="11">
    <location>
        <begin position="1"/>
        <end position="92"/>
    </location>
</feature>
<evidence type="ECO:0000256" key="6">
    <source>
        <dbReference type="ARBA" id="ARBA00023145"/>
    </source>
</evidence>
<keyword evidence="6" id="KW-0865">Zymogen</keyword>
<dbReference type="CDD" id="cd01671">
    <property type="entry name" value="CARD"/>
    <property type="match status" value="1"/>
</dbReference>
<evidence type="ECO:0008006" key="15">
    <source>
        <dbReference type="Google" id="ProtNLM"/>
    </source>
</evidence>
<protein>
    <recommendedName>
        <fullName evidence="15">Caspase family p20 domain-containing protein</fullName>
    </recommendedName>
</protein>
<dbReference type="InterPro" id="IPR002398">
    <property type="entry name" value="Pept_C14"/>
</dbReference>